<evidence type="ECO:0000313" key="2">
    <source>
        <dbReference type="EMBL" id="KAK7888886.1"/>
    </source>
</evidence>
<gene>
    <name evidence="2" type="ORF">WMY93_024446</name>
</gene>
<name>A0AAW0N6F6_9GOBI</name>
<accession>A0AAW0N6F6</accession>
<protein>
    <submittedName>
        <fullName evidence="2">Uncharacterized protein</fullName>
    </submittedName>
</protein>
<organism evidence="2 3">
    <name type="scientific">Mugilogobius chulae</name>
    <name type="common">yellowstripe goby</name>
    <dbReference type="NCBI Taxonomy" id="88201"/>
    <lineage>
        <taxon>Eukaryota</taxon>
        <taxon>Metazoa</taxon>
        <taxon>Chordata</taxon>
        <taxon>Craniata</taxon>
        <taxon>Vertebrata</taxon>
        <taxon>Euteleostomi</taxon>
        <taxon>Actinopterygii</taxon>
        <taxon>Neopterygii</taxon>
        <taxon>Teleostei</taxon>
        <taxon>Neoteleostei</taxon>
        <taxon>Acanthomorphata</taxon>
        <taxon>Gobiaria</taxon>
        <taxon>Gobiiformes</taxon>
        <taxon>Gobioidei</taxon>
        <taxon>Gobiidae</taxon>
        <taxon>Gobionellinae</taxon>
        <taxon>Mugilogobius</taxon>
    </lineage>
</organism>
<feature type="region of interest" description="Disordered" evidence="1">
    <location>
        <begin position="1"/>
        <end position="23"/>
    </location>
</feature>
<proteinExistence type="predicted"/>
<evidence type="ECO:0000313" key="3">
    <source>
        <dbReference type="Proteomes" id="UP001460270"/>
    </source>
</evidence>
<sequence length="140" mass="14649">MRPGTPSKPACPATHRGSSSRVSGVSHGPCACERVVVIKRLSPAGTDTQMDTFDTLCCGGSIRLNMELIQASAGQIDTGSTAPAGVRIRTKHGAHTGLLLVSESGLNMELIQASVSDRTHTGSCWCQSQTKHGATRASCW</sequence>
<dbReference type="EMBL" id="JBBPFD010000018">
    <property type="protein sequence ID" value="KAK7888886.1"/>
    <property type="molecule type" value="Genomic_DNA"/>
</dbReference>
<reference evidence="3" key="1">
    <citation type="submission" date="2024-04" db="EMBL/GenBank/DDBJ databases">
        <title>Salinicola lusitanus LLJ914,a marine bacterium isolated from the Okinawa Trough.</title>
        <authorList>
            <person name="Li J."/>
        </authorList>
    </citation>
    <scope>NUCLEOTIDE SEQUENCE [LARGE SCALE GENOMIC DNA]</scope>
</reference>
<comment type="caution">
    <text evidence="2">The sequence shown here is derived from an EMBL/GenBank/DDBJ whole genome shotgun (WGS) entry which is preliminary data.</text>
</comment>
<evidence type="ECO:0000256" key="1">
    <source>
        <dbReference type="SAM" id="MobiDB-lite"/>
    </source>
</evidence>
<dbReference type="AlphaFoldDB" id="A0AAW0N6F6"/>
<dbReference type="Proteomes" id="UP001460270">
    <property type="component" value="Unassembled WGS sequence"/>
</dbReference>
<keyword evidence="3" id="KW-1185">Reference proteome</keyword>